<evidence type="ECO:0000313" key="13">
    <source>
        <dbReference type="Proteomes" id="UP001321445"/>
    </source>
</evidence>
<comment type="similarity">
    <text evidence="9">Belongs to the TatB family.</text>
</comment>
<keyword evidence="13" id="KW-1185">Reference proteome</keyword>
<dbReference type="Pfam" id="PF02416">
    <property type="entry name" value="TatA_B_E"/>
    <property type="match status" value="1"/>
</dbReference>
<proteinExistence type="inferred from homology"/>
<dbReference type="InterPro" id="IPR018448">
    <property type="entry name" value="TatB"/>
</dbReference>
<evidence type="ECO:0000256" key="7">
    <source>
        <dbReference type="ARBA" id="ARBA00023010"/>
    </source>
</evidence>
<dbReference type="Proteomes" id="UP001321445">
    <property type="component" value="Chromosome"/>
</dbReference>
<comment type="subcellular location">
    <subcellularLocation>
        <location evidence="9">Cell membrane</location>
        <topology evidence="9">Single-pass membrane protein</topology>
    </subcellularLocation>
    <subcellularLocation>
        <location evidence="1">Membrane</location>
        <topology evidence="1">Single-pass membrane protein</topology>
    </subcellularLocation>
</comment>
<dbReference type="PRINTS" id="PR01506">
    <property type="entry name" value="TATBPROTEIN"/>
</dbReference>
<organism evidence="12 13">
    <name type="scientific">Hydrogenimonas cancrithermarum</name>
    <dbReference type="NCBI Taxonomy" id="2993563"/>
    <lineage>
        <taxon>Bacteria</taxon>
        <taxon>Pseudomonadati</taxon>
        <taxon>Campylobacterota</taxon>
        <taxon>Epsilonproteobacteria</taxon>
        <taxon>Campylobacterales</taxon>
        <taxon>Hydrogenimonadaceae</taxon>
        <taxon>Hydrogenimonas</taxon>
    </lineage>
</organism>
<dbReference type="RefSeq" id="WP_286337458.1">
    <property type="nucleotide sequence ID" value="NZ_AP027370.1"/>
</dbReference>
<keyword evidence="3 9" id="KW-1003">Cell membrane</keyword>
<keyword evidence="2 9" id="KW-0813">Transport</keyword>
<protein>
    <recommendedName>
        <fullName evidence="9">Sec-independent protein translocase protein TatB homolog</fullName>
    </recommendedName>
</protein>
<evidence type="ECO:0000256" key="2">
    <source>
        <dbReference type="ARBA" id="ARBA00022448"/>
    </source>
</evidence>
<evidence type="ECO:0000256" key="4">
    <source>
        <dbReference type="ARBA" id="ARBA00022692"/>
    </source>
</evidence>
<evidence type="ECO:0000256" key="1">
    <source>
        <dbReference type="ARBA" id="ARBA00004167"/>
    </source>
</evidence>
<sequence>MFGMGLSEIFFIVVIAILFLGPDKLPDAMVQIAKFFRSIKRTVNDAKSSLEEELKVSELKEEAFKYKKQLDEATQQLERVTTADLTSLDDLTETVEEVKKSEEKLEAEAKEVKEKIEPKREVVTFPKKQKEEQASLHPVDEALQKDPNV</sequence>
<gene>
    <name evidence="12" type="ORF">HCR_05690</name>
</gene>
<evidence type="ECO:0000256" key="9">
    <source>
        <dbReference type="HAMAP-Rule" id="MF_00237"/>
    </source>
</evidence>
<evidence type="ECO:0000256" key="11">
    <source>
        <dbReference type="SAM" id="MobiDB-lite"/>
    </source>
</evidence>
<keyword evidence="5 9" id="KW-0653">Protein transport</keyword>
<evidence type="ECO:0000256" key="6">
    <source>
        <dbReference type="ARBA" id="ARBA00022989"/>
    </source>
</evidence>
<evidence type="ECO:0000256" key="5">
    <source>
        <dbReference type="ARBA" id="ARBA00022927"/>
    </source>
</evidence>
<feature type="region of interest" description="Disordered" evidence="11">
    <location>
        <begin position="124"/>
        <end position="149"/>
    </location>
</feature>
<dbReference type="PANTHER" id="PTHR33162">
    <property type="entry name" value="SEC-INDEPENDENT PROTEIN TRANSLOCASE PROTEIN TATA, CHLOROPLASTIC"/>
    <property type="match status" value="1"/>
</dbReference>
<evidence type="ECO:0000313" key="12">
    <source>
        <dbReference type="EMBL" id="BDY12257.1"/>
    </source>
</evidence>
<dbReference type="Gene3D" id="1.20.5.3310">
    <property type="match status" value="1"/>
</dbReference>
<keyword evidence="4 9" id="KW-0812">Transmembrane</keyword>
<name>A0ABN6WVE0_9BACT</name>
<keyword evidence="8 9" id="KW-0472">Membrane</keyword>
<dbReference type="HAMAP" id="MF_00237">
    <property type="entry name" value="TatB"/>
    <property type="match status" value="1"/>
</dbReference>
<keyword evidence="10" id="KW-0175">Coiled coil</keyword>
<keyword evidence="6 9" id="KW-1133">Transmembrane helix</keyword>
<dbReference type="NCBIfam" id="TIGR01410">
    <property type="entry name" value="tatB"/>
    <property type="match status" value="1"/>
</dbReference>
<evidence type="ECO:0000256" key="3">
    <source>
        <dbReference type="ARBA" id="ARBA00022475"/>
    </source>
</evidence>
<evidence type="ECO:0000256" key="8">
    <source>
        <dbReference type="ARBA" id="ARBA00023136"/>
    </source>
</evidence>
<evidence type="ECO:0000256" key="10">
    <source>
        <dbReference type="SAM" id="Coils"/>
    </source>
</evidence>
<reference evidence="12 13" key="1">
    <citation type="submission" date="2023-03" db="EMBL/GenBank/DDBJ databases">
        <title>Description of Hydrogenimonas sp. ISO32.</title>
        <authorList>
            <person name="Mino S."/>
            <person name="Fukazawa S."/>
            <person name="Sawabe T."/>
        </authorList>
    </citation>
    <scope>NUCLEOTIDE SEQUENCE [LARGE SCALE GENOMIC DNA]</scope>
    <source>
        <strain evidence="12 13">ISO32</strain>
    </source>
</reference>
<dbReference type="EMBL" id="AP027370">
    <property type="protein sequence ID" value="BDY12257.1"/>
    <property type="molecule type" value="Genomic_DNA"/>
</dbReference>
<accession>A0ABN6WVE0</accession>
<feature type="coiled-coil region" evidence="10">
    <location>
        <begin position="56"/>
        <end position="115"/>
    </location>
</feature>
<dbReference type="InterPro" id="IPR003369">
    <property type="entry name" value="TatA/B/E"/>
</dbReference>
<keyword evidence="7 9" id="KW-0811">Translocation</keyword>
<dbReference type="PANTHER" id="PTHR33162:SF1">
    <property type="entry name" value="SEC-INDEPENDENT PROTEIN TRANSLOCASE PROTEIN TATA, CHLOROPLASTIC"/>
    <property type="match status" value="1"/>
</dbReference>